<dbReference type="Proteomes" id="UP001163321">
    <property type="component" value="Chromosome 6"/>
</dbReference>
<name>A0ACC0VWC0_9STRA</name>
<dbReference type="EMBL" id="CM047585">
    <property type="protein sequence ID" value="KAI9910220.1"/>
    <property type="molecule type" value="Genomic_DNA"/>
</dbReference>
<evidence type="ECO:0000313" key="1">
    <source>
        <dbReference type="EMBL" id="KAI9910220.1"/>
    </source>
</evidence>
<proteinExistence type="predicted"/>
<gene>
    <name evidence="1" type="ORF">PsorP6_010517</name>
</gene>
<sequence length="133" mass="14750">MAGTSEAIPAPFEVRTGHSKRFRSLLEPHDACVCEWLVGDPMLPVSCVMTDTVPAIGRIVVRFEADVTASTVDLFSNGLERITRPFMYIGVPTEAQGDESVEGHLRRTVRLTRAPRERRETKADAPNERSQAI</sequence>
<accession>A0ACC0VWC0</accession>
<organism evidence="1 2">
    <name type="scientific">Peronosclerospora sorghi</name>
    <dbReference type="NCBI Taxonomy" id="230839"/>
    <lineage>
        <taxon>Eukaryota</taxon>
        <taxon>Sar</taxon>
        <taxon>Stramenopiles</taxon>
        <taxon>Oomycota</taxon>
        <taxon>Peronosporomycetes</taxon>
        <taxon>Peronosporales</taxon>
        <taxon>Peronosporaceae</taxon>
        <taxon>Peronosclerospora</taxon>
    </lineage>
</organism>
<evidence type="ECO:0000313" key="2">
    <source>
        <dbReference type="Proteomes" id="UP001163321"/>
    </source>
</evidence>
<reference evidence="1 2" key="1">
    <citation type="journal article" date="2022" name="bioRxiv">
        <title>The genome of the oomycete Peronosclerospora sorghi, a cosmopolitan pathogen of maize and sorghum, is inflated with dispersed pseudogenes.</title>
        <authorList>
            <person name="Fletcher K."/>
            <person name="Martin F."/>
            <person name="Isakeit T."/>
            <person name="Cavanaugh K."/>
            <person name="Magill C."/>
            <person name="Michelmore R."/>
        </authorList>
    </citation>
    <scope>NUCLEOTIDE SEQUENCE [LARGE SCALE GENOMIC DNA]</scope>
    <source>
        <strain evidence="1">P6</strain>
    </source>
</reference>
<comment type="caution">
    <text evidence="1">The sequence shown here is derived from an EMBL/GenBank/DDBJ whole genome shotgun (WGS) entry which is preliminary data.</text>
</comment>
<protein>
    <submittedName>
        <fullName evidence="1">Uncharacterized protein</fullName>
    </submittedName>
</protein>
<keyword evidence="2" id="KW-1185">Reference proteome</keyword>